<dbReference type="AlphaFoldDB" id="A0A226HG01"/>
<sequence length="151" mass="16974">MKETLEVNNFELQLDQSAKQFLADAAKWANFLAIVGFIGIGITLAISFILGVTLFAMSDDRIIRTIAGELYGIFTCFCYFVIAALFYFPVLALYKFSKNTKKALEDSDSGALLTSFQYLKSHFKYIGILMLSIMILYGFLILAFLIIISSR</sequence>
<keyword evidence="1" id="KW-0812">Transmembrane</keyword>
<accession>A0A226HG01</accession>
<protein>
    <recommendedName>
        <fullName evidence="4">DUF5362 domain-containing protein</fullName>
    </recommendedName>
</protein>
<keyword evidence="3" id="KW-1185">Reference proteome</keyword>
<proteinExistence type="predicted"/>
<feature type="transmembrane region" description="Helical" evidence="1">
    <location>
        <begin position="70"/>
        <end position="94"/>
    </location>
</feature>
<keyword evidence="1" id="KW-0472">Membrane</keyword>
<evidence type="ECO:0000313" key="2">
    <source>
        <dbReference type="EMBL" id="OXA92551.1"/>
    </source>
</evidence>
<dbReference type="RefSeq" id="WP_089049663.1">
    <property type="nucleotide sequence ID" value="NZ_FXTV01000007.1"/>
</dbReference>
<comment type="caution">
    <text evidence="2">The sequence shown here is derived from an EMBL/GenBank/DDBJ whole genome shotgun (WGS) entry which is preliminary data.</text>
</comment>
<gene>
    <name evidence="2" type="ORF">B0A66_09745</name>
</gene>
<evidence type="ECO:0000256" key="1">
    <source>
        <dbReference type="SAM" id="Phobius"/>
    </source>
</evidence>
<feature type="transmembrane region" description="Helical" evidence="1">
    <location>
        <begin position="31"/>
        <end position="58"/>
    </location>
</feature>
<evidence type="ECO:0000313" key="3">
    <source>
        <dbReference type="Proteomes" id="UP000198345"/>
    </source>
</evidence>
<dbReference type="Proteomes" id="UP000198345">
    <property type="component" value="Unassembled WGS sequence"/>
</dbReference>
<reference evidence="2 3" key="1">
    <citation type="submission" date="2016-11" db="EMBL/GenBank/DDBJ databases">
        <title>Whole genomes of Flavobacteriaceae.</title>
        <authorList>
            <person name="Stine C."/>
            <person name="Li C."/>
            <person name="Tadesse D."/>
        </authorList>
    </citation>
    <scope>NUCLEOTIDE SEQUENCE [LARGE SCALE GENOMIC DNA]</scope>
    <source>
        <strain evidence="2 3">DSM 18292</strain>
    </source>
</reference>
<organism evidence="2 3">
    <name type="scientific">Flavobacterium hercynium</name>
    <dbReference type="NCBI Taxonomy" id="387094"/>
    <lineage>
        <taxon>Bacteria</taxon>
        <taxon>Pseudomonadati</taxon>
        <taxon>Bacteroidota</taxon>
        <taxon>Flavobacteriia</taxon>
        <taxon>Flavobacteriales</taxon>
        <taxon>Flavobacteriaceae</taxon>
        <taxon>Flavobacterium</taxon>
    </lineage>
</organism>
<keyword evidence="1" id="KW-1133">Transmembrane helix</keyword>
<name>A0A226HG01_9FLAO</name>
<feature type="transmembrane region" description="Helical" evidence="1">
    <location>
        <begin position="125"/>
        <end position="148"/>
    </location>
</feature>
<evidence type="ECO:0008006" key="4">
    <source>
        <dbReference type="Google" id="ProtNLM"/>
    </source>
</evidence>
<dbReference type="OrthoDB" id="1121797at2"/>
<dbReference type="EMBL" id="MUGW01000018">
    <property type="protein sequence ID" value="OXA92551.1"/>
    <property type="molecule type" value="Genomic_DNA"/>
</dbReference>